<evidence type="ECO:0000259" key="2">
    <source>
        <dbReference type="Pfam" id="PF18922"/>
    </source>
</evidence>
<feature type="domain" description="DUF5672" evidence="2">
    <location>
        <begin position="132"/>
        <end position="272"/>
    </location>
</feature>
<sequence length="337" mass="38726">MIPYYIQRMLPKESLKTPLITVGALLFSWFFALVIVPKYKPTIASRINSVRQDLPSVRIDWAPNDDPRTNYNASKVALIIEFEPLPLLVPLILHMIGVVPPDWRFVFMGSRKSVWTVGREFGIQVQQGLGKIDLIQLPHPWAMKTEEDRSRLLTDARFYEEFLPDAEWLLMFNSESIMCANSNLSLNDWLDWTWAGAAVKDEEFAVFGALSLRRVSVIKQILEFQSRYNDSEWEDKFFGRRLEVLSHGQVARSSDIPFSVQNNISSNPMGYHLPGRGSKVDKEVWKYPEVRKAAMEYCPELHIILDMKLEWERCPNDNHMGEIVTSTTTTTAPATAT</sequence>
<evidence type="ECO:0000313" key="3">
    <source>
        <dbReference type="EMBL" id="RGP81392.1"/>
    </source>
</evidence>
<dbReference type="Proteomes" id="UP000266234">
    <property type="component" value="Unassembled WGS sequence"/>
</dbReference>
<gene>
    <name evidence="3" type="ORF">FLONG3_536</name>
</gene>
<dbReference type="InterPro" id="IPR043729">
    <property type="entry name" value="DUF5672"/>
</dbReference>
<evidence type="ECO:0000256" key="1">
    <source>
        <dbReference type="SAM" id="Phobius"/>
    </source>
</evidence>
<accession>A0A395TAQ3</accession>
<protein>
    <recommendedName>
        <fullName evidence="2">DUF5672 domain-containing protein</fullName>
    </recommendedName>
</protein>
<dbReference type="OrthoDB" id="10025998at2759"/>
<dbReference type="Pfam" id="PF18922">
    <property type="entry name" value="DUF5672"/>
    <property type="match status" value="1"/>
</dbReference>
<comment type="caution">
    <text evidence="3">The sequence shown here is derived from an EMBL/GenBank/DDBJ whole genome shotgun (WGS) entry which is preliminary data.</text>
</comment>
<feature type="transmembrane region" description="Helical" evidence="1">
    <location>
        <begin position="18"/>
        <end position="36"/>
    </location>
</feature>
<name>A0A395TAQ3_9HYPO</name>
<keyword evidence="1" id="KW-0812">Transmembrane</keyword>
<reference evidence="3 4" key="1">
    <citation type="journal article" date="2018" name="PLoS Pathog.">
        <title>Evolution of structural diversity of trichothecenes, a family of toxins produced by plant pathogenic and entomopathogenic fungi.</title>
        <authorList>
            <person name="Proctor R.H."/>
            <person name="McCormick S.P."/>
            <person name="Kim H.S."/>
            <person name="Cardoza R.E."/>
            <person name="Stanley A.M."/>
            <person name="Lindo L."/>
            <person name="Kelly A."/>
            <person name="Brown D.W."/>
            <person name="Lee T."/>
            <person name="Vaughan M.M."/>
            <person name="Alexander N.J."/>
            <person name="Busman M."/>
            <person name="Gutierrez S."/>
        </authorList>
    </citation>
    <scope>NUCLEOTIDE SEQUENCE [LARGE SCALE GENOMIC DNA]</scope>
    <source>
        <strain evidence="3 4">NRRL 20695</strain>
    </source>
</reference>
<keyword evidence="4" id="KW-1185">Reference proteome</keyword>
<dbReference type="EMBL" id="PXOG01000011">
    <property type="protein sequence ID" value="RGP81392.1"/>
    <property type="molecule type" value="Genomic_DNA"/>
</dbReference>
<organism evidence="3 4">
    <name type="scientific">Fusarium longipes</name>
    <dbReference type="NCBI Taxonomy" id="694270"/>
    <lineage>
        <taxon>Eukaryota</taxon>
        <taxon>Fungi</taxon>
        <taxon>Dikarya</taxon>
        <taxon>Ascomycota</taxon>
        <taxon>Pezizomycotina</taxon>
        <taxon>Sordariomycetes</taxon>
        <taxon>Hypocreomycetidae</taxon>
        <taxon>Hypocreales</taxon>
        <taxon>Nectriaceae</taxon>
        <taxon>Fusarium</taxon>
    </lineage>
</organism>
<proteinExistence type="predicted"/>
<dbReference type="AlphaFoldDB" id="A0A395TAQ3"/>
<keyword evidence="1" id="KW-0472">Membrane</keyword>
<evidence type="ECO:0000313" key="4">
    <source>
        <dbReference type="Proteomes" id="UP000266234"/>
    </source>
</evidence>
<dbReference type="STRING" id="694270.A0A395TAQ3"/>
<keyword evidence="1" id="KW-1133">Transmembrane helix</keyword>